<feature type="region of interest" description="Disordered" evidence="4">
    <location>
        <begin position="278"/>
        <end position="311"/>
    </location>
</feature>
<protein>
    <submittedName>
        <fullName evidence="7">SAM-dependent methyltransferase</fullName>
    </submittedName>
</protein>
<keyword evidence="5" id="KW-0732">Signal</keyword>
<evidence type="ECO:0000313" key="8">
    <source>
        <dbReference type="Proteomes" id="UP000234328"/>
    </source>
</evidence>
<dbReference type="PANTHER" id="PTHR13610">
    <property type="entry name" value="METHYLTRANSFERASE DOMAIN-CONTAINING PROTEIN"/>
    <property type="match status" value="1"/>
</dbReference>
<keyword evidence="3" id="KW-0949">S-adenosyl-L-methionine</keyword>
<dbReference type="Proteomes" id="UP000234328">
    <property type="component" value="Unassembled WGS sequence"/>
</dbReference>
<dbReference type="Gene3D" id="3.40.50.150">
    <property type="entry name" value="Vaccinia Virus protein VP39"/>
    <property type="match status" value="1"/>
</dbReference>
<name>A0A2N4UFG4_9BURK</name>
<dbReference type="GO" id="GO:0016279">
    <property type="term" value="F:protein-lysine N-methyltransferase activity"/>
    <property type="evidence" value="ECO:0007669"/>
    <property type="project" value="InterPro"/>
</dbReference>
<evidence type="ECO:0000313" key="7">
    <source>
        <dbReference type="EMBL" id="PLC53767.1"/>
    </source>
</evidence>
<dbReference type="PANTHER" id="PTHR13610:SF11">
    <property type="entry name" value="METHYLTRANSFERASE DOMAIN-CONTAINING PROTEIN"/>
    <property type="match status" value="1"/>
</dbReference>
<dbReference type="GO" id="GO:0032259">
    <property type="term" value="P:methylation"/>
    <property type="evidence" value="ECO:0007669"/>
    <property type="project" value="UniProtKB-KW"/>
</dbReference>
<feature type="domain" description="Methyltransferase" evidence="6">
    <location>
        <begin position="74"/>
        <end position="181"/>
    </location>
</feature>
<feature type="signal peptide" evidence="5">
    <location>
        <begin position="1"/>
        <end position="22"/>
    </location>
</feature>
<feature type="compositionally biased region" description="Low complexity" evidence="4">
    <location>
        <begin position="278"/>
        <end position="303"/>
    </location>
</feature>
<sequence>MSTLRKCFIATALCMVALHQHAPAQTATAPTVTADSSTFKPKVGQSGKDVIWVPTSQVLVDRMLDAVRLTSSDYLVDLGSGDGRTVITAAKRGAMARGIEYDPKMVELSKRTAKLEGVEDRAIFEHADIFESDFSDATVVTLFLLPNLNIKLRPSILNMKPGTRVLSNSFTMGDWQPDDTIDVQEGCTHFCTAYKWIVPANVAGTWWLGDKELVLSQSYQVVEGTLRDGGDTRAIHDGRLTGAQLVFSVGDTTYSGQVDGNTISGTINGVKGWYATRSGATRSGATRSGATRSGTTRSGTAPAPGSPGSGS</sequence>
<evidence type="ECO:0000256" key="4">
    <source>
        <dbReference type="SAM" id="MobiDB-lite"/>
    </source>
</evidence>
<evidence type="ECO:0000259" key="6">
    <source>
        <dbReference type="Pfam" id="PF13847"/>
    </source>
</evidence>
<evidence type="ECO:0000256" key="1">
    <source>
        <dbReference type="ARBA" id="ARBA00022603"/>
    </source>
</evidence>
<dbReference type="OrthoDB" id="281208at2"/>
<dbReference type="RefSeq" id="WP_102069891.1">
    <property type="nucleotide sequence ID" value="NZ_PDNV01000006.1"/>
</dbReference>
<keyword evidence="1 7" id="KW-0489">Methyltransferase</keyword>
<evidence type="ECO:0000256" key="5">
    <source>
        <dbReference type="SAM" id="SignalP"/>
    </source>
</evidence>
<dbReference type="SUPFAM" id="SSF53335">
    <property type="entry name" value="S-adenosyl-L-methionine-dependent methyltransferases"/>
    <property type="match status" value="1"/>
</dbReference>
<keyword evidence="2 7" id="KW-0808">Transferase</keyword>
<organism evidence="7 8">
    <name type="scientific">Pollutimonas nitritireducens</name>
    <dbReference type="NCBI Taxonomy" id="2045209"/>
    <lineage>
        <taxon>Bacteria</taxon>
        <taxon>Pseudomonadati</taxon>
        <taxon>Pseudomonadota</taxon>
        <taxon>Betaproteobacteria</taxon>
        <taxon>Burkholderiales</taxon>
        <taxon>Alcaligenaceae</taxon>
        <taxon>Pollutimonas</taxon>
    </lineage>
</organism>
<feature type="chain" id="PRO_5014872224" evidence="5">
    <location>
        <begin position="23"/>
        <end position="311"/>
    </location>
</feature>
<dbReference type="Pfam" id="PF13847">
    <property type="entry name" value="Methyltransf_31"/>
    <property type="match status" value="1"/>
</dbReference>
<keyword evidence="8" id="KW-1185">Reference proteome</keyword>
<dbReference type="CDD" id="cd02440">
    <property type="entry name" value="AdoMet_MTases"/>
    <property type="match status" value="1"/>
</dbReference>
<comment type="caution">
    <text evidence="7">The sequence shown here is derived from an EMBL/GenBank/DDBJ whole genome shotgun (WGS) entry which is preliminary data.</text>
</comment>
<dbReference type="AlphaFoldDB" id="A0A2N4UFG4"/>
<accession>A0A2N4UFG4</accession>
<dbReference type="InterPro" id="IPR025714">
    <property type="entry name" value="Methyltranfer_dom"/>
</dbReference>
<dbReference type="InterPro" id="IPR029063">
    <property type="entry name" value="SAM-dependent_MTases_sf"/>
</dbReference>
<evidence type="ECO:0000256" key="2">
    <source>
        <dbReference type="ARBA" id="ARBA00022679"/>
    </source>
</evidence>
<gene>
    <name evidence="7" type="ORF">CR155_09940</name>
</gene>
<evidence type="ECO:0000256" key="3">
    <source>
        <dbReference type="ARBA" id="ARBA00022691"/>
    </source>
</evidence>
<dbReference type="EMBL" id="PDNV01000006">
    <property type="protein sequence ID" value="PLC53767.1"/>
    <property type="molecule type" value="Genomic_DNA"/>
</dbReference>
<reference evidence="7 8" key="1">
    <citation type="submission" date="2017-10" db="EMBL/GenBank/DDBJ databases">
        <title>Two draft genome sequences of Pusillimonas sp. strains isolated from a nitrate- and radionuclide-contaminated groundwater in Russia.</title>
        <authorList>
            <person name="Grouzdev D.S."/>
            <person name="Tourova T.P."/>
            <person name="Goeva M.A."/>
            <person name="Babich T.L."/>
            <person name="Sokolova D.S."/>
            <person name="Abdullin R."/>
            <person name="Poltaraus A.B."/>
            <person name="Toshchakov S.V."/>
            <person name="Nazina T.N."/>
        </authorList>
    </citation>
    <scope>NUCLEOTIDE SEQUENCE [LARGE SCALE GENOMIC DNA]</scope>
    <source>
        <strain evidence="7 8">JR1/69-2-13</strain>
    </source>
</reference>
<proteinExistence type="predicted"/>
<dbReference type="InterPro" id="IPR026170">
    <property type="entry name" value="FAM173A/B"/>
</dbReference>